<keyword evidence="5" id="KW-0408">Iron</keyword>
<protein>
    <recommendedName>
        <fullName evidence="7">Fe2OG dioxygenase domain-containing protein</fullName>
    </recommendedName>
</protein>
<evidence type="ECO:0000256" key="2">
    <source>
        <dbReference type="ARBA" id="ARBA00022723"/>
    </source>
</evidence>
<keyword evidence="3" id="KW-0223">Dioxygenase</keyword>
<dbReference type="PANTHER" id="PTHR47990">
    <property type="entry name" value="2-OXOGLUTARATE (2OG) AND FE(II)-DEPENDENT OXYGENASE SUPERFAMILY PROTEIN-RELATED"/>
    <property type="match status" value="1"/>
</dbReference>
<dbReference type="Gene3D" id="2.60.120.330">
    <property type="entry name" value="B-lactam Antibiotic, Isopenicillin N Synthase, Chain"/>
    <property type="match status" value="2"/>
</dbReference>
<dbReference type="SUPFAM" id="SSF51197">
    <property type="entry name" value="Clavaminate synthase-like"/>
    <property type="match status" value="2"/>
</dbReference>
<evidence type="ECO:0000256" key="6">
    <source>
        <dbReference type="ARBA" id="ARBA00057022"/>
    </source>
</evidence>
<proteinExistence type="inferred from homology"/>
<evidence type="ECO:0000313" key="8">
    <source>
        <dbReference type="EMBL" id="KAJ4821953.1"/>
    </source>
</evidence>
<dbReference type="GO" id="GO:0051213">
    <property type="term" value="F:dioxygenase activity"/>
    <property type="evidence" value="ECO:0007669"/>
    <property type="project" value="UniProtKB-KW"/>
</dbReference>
<reference evidence="8" key="1">
    <citation type="submission" date="2022-02" db="EMBL/GenBank/DDBJ databases">
        <authorList>
            <person name="Henning P.M."/>
            <person name="McCubbin A.G."/>
            <person name="Shore J.S."/>
        </authorList>
    </citation>
    <scope>NUCLEOTIDE SEQUENCE</scope>
    <source>
        <strain evidence="8">F60SS</strain>
        <tissue evidence="8">Leaves</tissue>
    </source>
</reference>
<dbReference type="PROSITE" id="PS51471">
    <property type="entry name" value="FE2OG_OXY"/>
    <property type="match status" value="1"/>
</dbReference>
<dbReference type="InterPro" id="IPR026992">
    <property type="entry name" value="DIOX_N"/>
</dbReference>
<gene>
    <name evidence="8" type="ORF">Tsubulata_045869</name>
</gene>
<dbReference type="EMBL" id="JAKUCV010007794">
    <property type="protein sequence ID" value="KAJ4821953.1"/>
    <property type="molecule type" value="Genomic_DNA"/>
</dbReference>
<accession>A0A9Q0IYB6</accession>
<dbReference type="Proteomes" id="UP001141552">
    <property type="component" value="Unassembled WGS sequence"/>
</dbReference>
<keyword evidence="4" id="KW-0560">Oxidoreductase</keyword>
<evidence type="ECO:0000256" key="4">
    <source>
        <dbReference type="ARBA" id="ARBA00023002"/>
    </source>
</evidence>
<dbReference type="GO" id="GO:0046872">
    <property type="term" value="F:metal ion binding"/>
    <property type="evidence" value="ECO:0007669"/>
    <property type="project" value="UniProtKB-KW"/>
</dbReference>
<dbReference type="FunFam" id="2.60.120.330:FF:000022">
    <property type="entry name" value="Probable 2-oxoglutarate-dependent dioxygenase AOP1.2"/>
    <property type="match status" value="1"/>
</dbReference>
<comment type="similarity">
    <text evidence="1">Belongs to the iron/ascorbate-dependent oxidoreductase family.</text>
</comment>
<dbReference type="InterPro" id="IPR050231">
    <property type="entry name" value="Iron_ascorbate_oxido_reductase"/>
</dbReference>
<feature type="domain" description="Fe2OG dioxygenase" evidence="7">
    <location>
        <begin position="156"/>
        <end position="254"/>
    </location>
</feature>
<evidence type="ECO:0000313" key="9">
    <source>
        <dbReference type="Proteomes" id="UP001141552"/>
    </source>
</evidence>
<name>A0A9Q0IYB6_9ROSI</name>
<evidence type="ECO:0000256" key="5">
    <source>
        <dbReference type="ARBA" id="ARBA00023004"/>
    </source>
</evidence>
<feature type="non-terminal residue" evidence="8">
    <location>
        <position position="515"/>
    </location>
</feature>
<reference evidence="8" key="2">
    <citation type="journal article" date="2023" name="Plants (Basel)">
        <title>Annotation of the Turnera subulata (Passifloraceae) Draft Genome Reveals the S-Locus Evolved after the Divergence of Turneroideae from Passifloroideae in a Stepwise Manner.</title>
        <authorList>
            <person name="Henning P.M."/>
            <person name="Roalson E.H."/>
            <person name="Mir W."/>
            <person name="McCubbin A.G."/>
            <person name="Shore J.S."/>
        </authorList>
    </citation>
    <scope>NUCLEOTIDE SEQUENCE</scope>
    <source>
        <strain evidence="8">F60SS</strain>
    </source>
</reference>
<dbReference type="OrthoDB" id="288590at2759"/>
<dbReference type="InterPro" id="IPR044861">
    <property type="entry name" value="IPNS-like_FE2OG_OXY"/>
</dbReference>
<comment type="caution">
    <text evidence="8">The sequence shown here is derived from an EMBL/GenBank/DDBJ whole genome shotgun (WGS) entry which is preliminary data.</text>
</comment>
<dbReference type="InterPro" id="IPR027443">
    <property type="entry name" value="IPNS-like_sf"/>
</dbReference>
<dbReference type="Pfam" id="PF03171">
    <property type="entry name" value="2OG-FeII_Oxy"/>
    <property type="match status" value="2"/>
</dbReference>
<dbReference type="Pfam" id="PF14226">
    <property type="entry name" value="DIOX_N"/>
    <property type="match status" value="1"/>
</dbReference>
<keyword evidence="9" id="KW-1185">Reference proteome</keyword>
<sequence>MGSSVAPKLPVLDFNQENLAPGSSSWRKACSDVRQALEEYGCFILKYNKIPLQLIEAVFGVSKELFDLPTETKMQNRYDIPLTGYVGQIPKLPLHESMGIDNVTSLQATQAFTNLIEYVYEYAKLASELDQMVARMIFESYGVEKYYDSYTESTSYLLKLLKNRVPKGDEPNLGFITHTDKSFTTILHQNQVDGLEVDTKDGNKINVEFPPSSFVAVAGDALMAWSNDRIISPTHRVIMNGKIDRYSMALFAFNTGILSVPEELVDEEHPLMYKPFDNIGLLRFYRTDEAPKIPIVYLSRENLKPGTTSWASACNEIREALEEYSFFEVVYSKPSREFLEEILSSLRELKSKQKMCTLSSAMAIWARSQASLKAWESKSTIYLLKLLKYGRSKGETNNHVRGLEIKTKDGQWIPYQPSSPASFAVIAGDVCMAWSNDKIKSSYHRVIVTDNEDRYALGLFTFLRGVIEAPEELVDDEHPLKYRPFEHEGLLDFYQASNDPNKRDCNIVKAYCGVN</sequence>
<organism evidence="8 9">
    <name type="scientific">Turnera subulata</name>
    <dbReference type="NCBI Taxonomy" id="218843"/>
    <lineage>
        <taxon>Eukaryota</taxon>
        <taxon>Viridiplantae</taxon>
        <taxon>Streptophyta</taxon>
        <taxon>Embryophyta</taxon>
        <taxon>Tracheophyta</taxon>
        <taxon>Spermatophyta</taxon>
        <taxon>Magnoliopsida</taxon>
        <taxon>eudicotyledons</taxon>
        <taxon>Gunneridae</taxon>
        <taxon>Pentapetalae</taxon>
        <taxon>rosids</taxon>
        <taxon>fabids</taxon>
        <taxon>Malpighiales</taxon>
        <taxon>Passifloraceae</taxon>
        <taxon>Turnera</taxon>
    </lineage>
</organism>
<keyword evidence="2" id="KW-0479">Metal-binding</keyword>
<evidence type="ECO:0000256" key="1">
    <source>
        <dbReference type="ARBA" id="ARBA00008056"/>
    </source>
</evidence>
<dbReference type="InterPro" id="IPR005123">
    <property type="entry name" value="Oxoglu/Fe-dep_dioxygenase_dom"/>
</dbReference>
<dbReference type="AlphaFoldDB" id="A0A9Q0IYB6"/>
<evidence type="ECO:0000256" key="3">
    <source>
        <dbReference type="ARBA" id="ARBA00022964"/>
    </source>
</evidence>
<evidence type="ECO:0000259" key="7">
    <source>
        <dbReference type="PROSITE" id="PS51471"/>
    </source>
</evidence>
<comment type="function">
    <text evidence="6">Probable 2-oxoglutarate-dependent dioxygenase that may be involved in glucosinolates biosynthesis. May play a role in the production of aliphatic glucosinolates.</text>
</comment>